<evidence type="ECO:0000313" key="10">
    <source>
        <dbReference type="EMBL" id="EKU95191.1"/>
    </source>
</evidence>
<dbReference type="PANTHER" id="PTHR30477:SF8">
    <property type="entry name" value="METAL TRANSPORT SYSTEM MEMBRANE PROTEIN CT_070-RELATED"/>
    <property type="match status" value="1"/>
</dbReference>
<evidence type="ECO:0000256" key="9">
    <source>
        <dbReference type="SAM" id="Phobius"/>
    </source>
</evidence>
<evidence type="ECO:0000256" key="7">
    <source>
        <dbReference type="ARBA" id="ARBA00023136"/>
    </source>
</evidence>
<keyword evidence="4" id="KW-1003">Cell membrane</keyword>
<dbReference type="RefSeq" id="WP_007001158.1">
    <property type="nucleotide sequence ID" value="NZ_JH992955.1"/>
</dbReference>
<dbReference type="PATRIC" id="fig|883066.3.peg.992"/>
<dbReference type="Proteomes" id="UP000009888">
    <property type="component" value="Unassembled WGS sequence"/>
</dbReference>
<dbReference type="HOGENOM" id="CLU_028808_4_1_11"/>
<feature type="transmembrane region" description="Helical" evidence="9">
    <location>
        <begin position="34"/>
        <end position="53"/>
    </location>
</feature>
<protein>
    <submittedName>
        <fullName evidence="10">Uncharacterized protein</fullName>
    </submittedName>
</protein>
<dbReference type="GO" id="GO:0043190">
    <property type="term" value="C:ATP-binding cassette (ABC) transporter complex"/>
    <property type="evidence" value="ECO:0007669"/>
    <property type="project" value="InterPro"/>
</dbReference>
<evidence type="ECO:0000256" key="6">
    <source>
        <dbReference type="ARBA" id="ARBA00022989"/>
    </source>
</evidence>
<dbReference type="GO" id="GO:0010043">
    <property type="term" value="P:response to zinc ion"/>
    <property type="evidence" value="ECO:0007669"/>
    <property type="project" value="TreeGrafter"/>
</dbReference>
<gene>
    <name evidence="10" type="ORF">HMPREF9233_00952</name>
</gene>
<keyword evidence="11" id="KW-1185">Reference proteome</keyword>
<comment type="subcellular location">
    <subcellularLocation>
        <location evidence="1 8">Cell membrane</location>
        <topology evidence="1 8">Multi-pass membrane protein</topology>
    </subcellularLocation>
</comment>
<dbReference type="PANTHER" id="PTHR30477">
    <property type="entry name" value="ABC-TRANSPORTER METAL-BINDING PROTEIN"/>
    <property type="match status" value="1"/>
</dbReference>
<dbReference type="eggNOG" id="COG1108">
    <property type="taxonomic scope" value="Bacteria"/>
</dbReference>
<accession>K9EGZ8</accession>
<keyword evidence="5 8" id="KW-0812">Transmembrane</keyword>
<evidence type="ECO:0000256" key="5">
    <source>
        <dbReference type="ARBA" id="ARBA00022692"/>
    </source>
</evidence>
<feature type="transmembrane region" description="Helical" evidence="9">
    <location>
        <begin position="176"/>
        <end position="195"/>
    </location>
</feature>
<feature type="transmembrane region" description="Helical" evidence="9">
    <location>
        <begin position="91"/>
        <end position="114"/>
    </location>
</feature>
<dbReference type="InterPro" id="IPR037294">
    <property type="entry name" value="ABC_BtuC-like"/>
</dbReference>
<evidence type="ECO:0000256" key="8">
    <source>
        <dbReference type="RuleBase" id="RU003943"/>
    </source>
</evidence>
<comment type="similarity">
    <text evidence="2 8">Belongs to the ABC-3 integral membrane protein family.</text>
</comment>
<comment type="caution">
    <text evidence="10">The sequence shown here is derived from an EMBL/GenBank/DDBJ whole genome shotgun (WGS) entry which is preliminary data.</text>
</comment>
<name>K9EGZ8_9ACTO</name>
<evidence type="ECO:0000256" key="1">
    <source>
        <dbReference type="ARBA" id="ARBA00004651"/>
    </source>
</evidence>
<keyword evidence="6 9" id="KW-1133">Transmembrane helix</keyword>
<feature type="transmembrane region" description="Helical" evidence="9">
    <location>
        <begin position="6"/>
        <end position="27"/>
    </location>
</feature>
<keyword evidence="3 8" id="KW-0813">Transport</keyword>
<feature type="transmembrane region" description="Helical" evidence="9">
    <location>
        <begin position="260"/>
        <end position="281"/>
    </location>
</feature>
<keyword evidence="7 9" id="KW-0472">Membrane</keyword>
<proteinExistence type="inferred from homology"/>
<dbReference type="AlphaFoldDB" id="K9EGZ8"/>
<dbReference type="EMBL" id="AGWL01000005">
    <property type="protein sequence ID" value="EKU95191.1"/>
    <property type="molecule type" value="Genomic_DNA"/>
</dbReference>
<sequence>MSFIVSVMLLAVVTAVTCCLPGVFLVLRHQSMLVDAMSHAVLPGIVVGAILSGTTSSPVMAILAALMGMLVVLGADKLQRTGLITGDASQGLIFPVLFALGVLLLSTTLANVHICQDTVLTGDLNLMALTPEHIIIGGYDIGPRTMWHLIVVMALNASFIGVVYRVLKTSTFDRQFAVTIGFPVRVVELGLMLLVSLTVVVAFNAAGAVLVIALMIVPASAALLLTTSLRSTICATIAIAALSALAGFLIAWQLDLATSAAMAFVDGVIFLLVLGAVKLFPRVRRHPAKVRAPQSA</sequence>
<feature type="transmembrane region" description="Helical" evidence="9">
    <location>
        <begin position="201"/>
        <end position="225"/>
    </location>
</feature>
<evidence type="ECO:0000256" key="2">
    <source>
        <dbReference type="ARBA" id="ARBA00008034"/>
    </source>
</evidence>
<dbReference type="Gene3D" id="1.10.3470.10">
    <property type="entry name" value="ABC transporter involved in vitamin B12 uptake, BtuC"/>
    <property type="match status" value="1"/>
</dbReference>
<dbReference type="InterPro" id="IPR001626">
    <property type="entry name" value="ABC_TroCD"/>
</dbReference>
<reference evidence="10 11" key="1">
    <citation type="submission" date="2012-09" db="EMBL/GenBank/DDBJ databases">
        <title>The Genome Sequence of Actinobaculum massiliae ACS-171-V-COL2.</title>
        <authorList>
            <consortium name="The Broad Institute Genome Sequencing Platform"/>
            <person name="Earl A."/>
            <person name="Ward D."/>
            <person name="Feldgarden M."/>
            <person name="Gevers D."/>
            <person name="Saerens B."/>
            <person name="Vaneechoutte M."/>
            <person name="Walker B."/>
            <person name="Young S.K."/>
            <person name="Zeng Q."/>
            <person name="Gargeya S."/>
            <person name="Fitzgerald M."/>
            <person name="Haas B."/>
            <person name="Abouelleil A."/>
            <person name="Alvarado L."/>
            <person name="Arachchi H.M."/>
            <person name="Berlin A."/>
            <person name="Chapman S.B."/>
            <person name="Goldberg J."/>
            <person name="Griggs A."/>
            <person name="Gujja S."/>
            <person name="Hansen M."/>
            <person name="Howarth C."/>
            <person name="Imamovic A."/>
            <person name="Larimer J."/>
            <person name="McCowen C."/>
            <person name="Montmayeur A."/>
            <person name="Murphy C."/>
            <person name="Neiman D."/>
            <person name="Pearson M."/>
            <person name="Priest M."/>
            <person name="Roberts A."/>
            <person name="Saif S."/>
            <person name="Shea T."/>
            <person name="Sisk P."/>
            <person name="Sykes S."/>
            <person name="Wortman J."/>
            <person name="Nusbaum C."/>
            <person name="Birren B."/>
        </authorList>
    </citation>
    <scope>NUCLEOTIDE SEQUENCE [LARGE SCALE GENOMIC DNA]</scope>
    <source>
        <strain evidence="11">ACS-171-V-Col2</strain>
    </source>
</reference>
<evidence type="ECO:0000256" key="4">
    <source>
        <dbReference type="ARBA" id="ARBA00022475"/>
    </source>
</evidence>
<organism evidence="10 11">
    <name type="scientific">Actinobaculum massiliense ACS-171-V-Col2</name>
    <dbReference type="NCBI Taxonomy" id="883066"/>
    <lineage>
        <taxon>Bacteria</taxon>
        <taxon>Bacillati</taxon>
        <taxon>Actinomycetota</taxon>
        <taxon>Actinomycetes</taxon>
        <taxon>Actinomycetales</taxon>
        <taxon>Actinomycetaceae</taxon>
        <taxon>Actinobaculum</taxon>
    </lineage>
</organism>
<evidence type="ECO:0000313" key="11">
    <source>
        <dbReference type="Proteomes" id="UP000009888"/>
    </source>
</evidence>
<evidence type="ECO:0000256" key="3">
    <source>
        <dbReference type="ARBA" id="ARBA00022448"/>
    </source>
</evidence>
<dbReference type="GO" id="GO:0055085">
    <property type="term" value="P:transmembrane transport"/>
    <property type="evidence" value="ECO:0007669"/>
    <property type="project" value="InterPro"/>
</dbReference>
<feature type="transmembrane region" description="Helical" evidence="9">
    <location>
        <begin position="232"/>
        <end position="254"/>
    </location>
</feature>
<feature type="transmembrane region" description="Helical" evidence="9">
    <location>
        <begin position="146"/>
        <end position="164"/>
    </location>
</feature>
<dbReference type="STRING" id="202789.GCA_001457435_01169"/>
<dbReference type="Pfam" id="PF00950">
    <property type="entry name" value="ABC-3"/>
    <property type="match status" value="1"/>
</dbReference>
<dbReference type="SUPFAM" id="SSF81345">
    <property type="entry name" value="ABC transporter involved in vitamin B12 uptake, BtuC"/>
    <property type="match status" value="1"/>
</dbReference>